<gene>
    <name evidence="1" type="ORF">LEP1GSC105_4320</name>
</gene>
<reference evidence="1 2" key="1">
    <citation type="submission" date="2012-10" db="EMBL/GenBank/DDBJ databases">
        <authorList>
            <person name="Harkins D.M."/>
            <person name="Durkin A.S."/>
            <person name="Brinkac L.M."/>
            <person name="Haft D.H."/>
            <person name="Selengut J.D."/>
            <person name="Sanka R."/>
            <person name="DePew J."/>
            <person name="Purushe J."/>
            <person name="Chanthongthip A."/>
            <person name="Lattana O."/>
            <person name="Phetsouvanh R."/>
            <person name="Newton P.N."/>
            <person name="Vinetz J.M."/>
            <person name="Sutton G.G."/>
            <person name="Nierman W.C."/>
            <person name="Fouts D.E."/>
        </authorList>
    </citation>
    <scope>NUCLEOTIDE SEQUENCE [LARGE SCALE GENOMIC DNA]</scope>
    <source>
        <strain evidence="1 2">UI 12758</strain>
    </source>
</reference>
<protein>
    <submittedName>
        <fullName evidence="1">Uncharacterized protein</fullName>
    </submittedName>
</protein>
<sequence>MKELCRSSKLRTELIYLLDGRNTFISKFRKIHKNEIEDLFSQTVFLGYESGFID</sequence>
<name>A0A0E2D994_LEPIR</name>
<organism evidence="1 2">
    <name type="scientific">Leptospira interrogans str. UI 12758</name>
    <dbReference type="NCBI Taxonomy" id="1049938"/>
    <lineage>
        <taxon>Bacteria</taxon>
        <taxon>Pseudomonadati</taxon>
        <taxon>Spirochaetota</taxon>
        <taxon>Spirochaetia</taxon>
        <taxon>Leptospirales</taxon>
        <taxon>Leptospiraceae</taxon>
        <taxon>Leptospira</taxon>
    </lineage>
</organism>
<evidence type="ECO:0000313" key="2">
    <source>
        <dbReference type="Proteomes" id="UP000001340"/>
    </source>
</evidence>
<proteinExistence type="predicted"/>
<dbReference type="Proteomes" id="UP000001340">
    <property type="component" value="Unassembled WGS sequence"/>
</dbReference>
<dbReference type="AlphaFoldDB" id="A0A0E2D994"/>
<dbReference type="EMBL" id="AHNR02000014">
    <property type="protein sequence ID" value="EKR56471.1"/>
    <property type="molecule type" value="Genomic_DNA"/>
</dbReference>
<evidence type="ECO:0000313" key="1">
    <source>
        <dbReference type="EMBL" id="EKR56471.1"/>
    </source>
</evidence>
<comment type="caution">
    <text evidence="1">The sequence shown here is derived from an EMBL/GenBank/DDBJ whole genome shotgun (WGS) entry which is preliminary data.</text>
</comment>
<accession>A0A0E2D994</accession>